<protein>
    <submittedName>
        <fullName evidence="2">Uncharacterized protein</fullName>
    </submittedName>
</protein>
<evidence type="ECO:0000313" key="2">
    <source>
        <dbReference type="EMBL" id="GIM09486.1"/>
    </source>
</evidence>
<gene>
    <name evidence="2" type="ORF">Vretimale_13334</name>
</gene>
<feature type="region of interest" description="Disordered" evidence="1">
    <location>
        <begin position="400"/>
        <end position="427"/>
    </location>
</feature>
<reference evidence="2" key="1">
    <citation type="journal article" date="2021" name="Proc. Natl. Acad. Sci. U.S.A.">
        <title>Three genomes in the algal genus Volvox reveal the fate of a haploid sex-determining region after a transition to homothallism.</title>
        <authorList>
            <person name="Yamamoto K."/>
            <person name="Hamaji T."/>
            <person name="Kawai-Toyooka H."/>
            <person name="Matsuzaki R."/>
            <person name="Takahashi F."/>
            <person name="Nishimura Y."/>
            <person name="Kawachi M."/>
            <person name="Noguchi H."/>
            <person name="Minakuchi Y."/>
            <person name="Umen J.G."/>
            <person name="Toyoda A."/>
            <person name="Nozaki H."/>
        </authorList>
    </citation>
    <scope>NUCLEOTIDE SEQUENCE</scope>
    <source>
        <strain evidence="2">NIES-3785</strain>
    </source>
</reference>
<dbReference type="AlphaFoldDB" id="A0A8J4GL76"/>
<feature type="compositionally biased region" description="Low complexity" evidence="1">
    <location>
        <begin position="418"/>
        <end position="427"/>
    </location>
</feature>
<proteinExistence type="predicted"/>
<accession>A0A8J4GL76</accession>
<feature type="region of interest" description="Disordered" evidence="1">
    <location>
        <begin position="647"/>
        <end position="697"/>
    </location>
</feature>
<organism evidence="2 3">
    <name type="scientific">Volvox reticuliferus</name>
    <dbReference type="NCBI Taxonomy" id="1737510"/>
    <lineage>
        <taxon>Eukaryota</taxon>
        <taxon>Viridiplantae</taxon>
        <taxon>Chlorophyta</taxon>
        <taxon>core chlorophytes</taxon>
        <taxon>Chlorophyceae</taxon>
        <taxon>CS clade</taxon>
        <taxon>Chlamydomonadales</taxon>
        <taxon>Volvocaceae</taxon>
        <taxon>Volvox</taxon>
    </lineage>
</organism>
<feature type="region of interest" description="Disordered" evidence="1">
    <location>
        <begin position="989"/>
        <end position="1028"/>
    </location>
</feature>
<dbReference type="Proteomes" id="UP000722791">
    <property type="component" value="Unassembled WGS sequence"/>
</dbReference>
<dbReference type="EMBL" id="BNCQ01000031">
    <property type="protein sequence ID" value="GIM09486.1"/>
    <property type="molecule type" value="Genomic_DNA"/>
</dbReference>
<feature type="compositionally biased region" description="Low complexity" evidence="1">
    <location>
        <begin position="171"/>
        <end position="185"/>
    </location>
</feature>
<feature type="region of interest" description="Disordered" evidence="1">
    <location>
        <begin position="235"/>
        <end position="284"/>
    </location>
</feature>
<evidence type="ECO:0000313" key="3">
    <source>
        <dbReference type="Proteomes" id="UP000722791"/>
    </source>
</evidence>
<name>A0A8J4GL76_9CHLO</name>
<evidence type="ECO:0000256" key="1">
    <source>
        <dbReference type="SAM" id="MobiDB-lite"/>
    </source>
</evidence>
<feature type="compositionally biased region" description="Pro residues" evidence="1">
    <location>
        <begin position="562"/>
        <end position="571"/>
    </location>
</feature>
<feature type="compositionally biased region" description="Basic residues" evidence="1">
    <location>
        <begin position="1"/>
        <end position="10"/>
    </location>
</feature>
<feature type="region of interest" description="Disordered" evidence="1">
    <location>
        <begin position="159"/>
        <end position="197"/>
    </location>
</feature>
<comment type="caution">
    <text evidence="2">The sequence shown here is derived from an EMBL/GenBank/DDBJ whole genome shotgun (WGS) entry which is preliminary data.</text>
</comment>
<feature type="compositionally biased region" description="Basic and acidic residues" evidence="1">
    <location>
        <begin position="678"/>
        <end position="688"/>
    </location>
</feature>
<feature type="region of interest" description="Disordered" evidence="1">
    <location>
        <begin position="559"/>
        <end position="628"/>
    </location>
</feature>
<sequence length="1227" mass="126317">MSKRDLRRRTLRDPWSQHPPWWSAPPPLPMSLTAASAAGGNDSGQKDSDGGRAGDGNDSQPFQRAIRTPRDTVDFSAGEANMLQTNGDGGGAGQIRSGEVSGSASAPLPYMAAAIDVATAGIYCMDWLPSSGGRDSMPGNIDGAQPLGLQGSGVRLLSAPQLQQPPGPAVGGALDSSSSAALYSSSGGGGHGQGNNSAAEAHLRLVSSSPFQRATAYVTADVPVPPPYLLEPVKHDQQQRQFPRPNVQLGCDSHFHGQQLQPSGQPPNPQRSNVPPSAVSPAYHPGGSCEGGSCRGIFSSGAVQHTGGLSLNYSAADLPECSQLQPQQPLSLPVQNSEQLLQRRSLHQQQQVIIKEHHAAPIETSSMARATGMLLSQPLQQSMAPPAPQYLGMQNQLQVPDDGQYFQSPKQLPPSQPPGQQSNRPPQQLISISGANLLPPSGAAGASLPYGIADNQPVSLPYNSTQLLQRLSFKLHGCSPSDLMPDSRAKLQSWLKSMSLQMLQYTTRSGCTLIIADVLVPAAAAAAAAGCGNPNRWLLARIVEGLAAGQGPGFADAAAAVPPLPPLPQSPPVNDENLDLSGMGLRDPPHSASSRSEAVSPYQKGSKRPSTATGESSREGGAYVDVDMAGRSDGHGRALALKFGVECTPTSDDTDRTSDASTGSSTGMENEGSGIGGDSRHDNSDTPHDVSSGGGVGRDYSSCDAIAGKAPDLMDGCQSPSELVPKQLAAPQGPAAAAAAATTDDDAAAAAAAAAVTSPPTAAEVAAAVSSPPTVSAFRPMGQVGGPILELLRILLGPLVAQPNAGEMGAVTDQALLIQLEDQVVCMTWPRRLTADQRVVAAGADGDGNAARGEHVTSGAGDPLLAAGGKPLGQHRLETLAAAGVRVTPPPPTLVSVRPAAVTAGQASSLRVMIRLPSQSPLGNAVSGTHGGDASAGCGQGPPVMLHLRYNGACVLSCELQPGDLRPVTGGYGAPTEVTDTQRQLFQERQVPEASDTPSDFPPSPRGQKPSVSAGDVDLPDQPAGSRSQRWPLAAATMELDAVENQQLPAAAAEAEAPAIQMTSVSSLAVVSEGAGADAAVCPGGHADAGIVVEYTLHVPSLTTPGLAFVETSCGDVLGPWMPLPVVPSEAAAEEMSSLTHESSLLHLFLCDVGRLLMLSAAGDCLEEAGYTDDWDAYEAYCELRDSIPDAEVVAGRLLRKCIEWRLPECTALSTSLFLGVVDGAPL</sequence>
<feature type="region of interest" description="Disordered" evidence="1">
    <location>
        <begin position="1"/>
        <end position="103"/>
    </location>
</feature>